<protein>
    <submittedName>
        <fullName evidence="2">Uncharacterized protein</fullName>
    </submittedName>
</protein>
<feature type="compositionally biased region" description="Polar residues" evidence="1">
    <location>
        <begin position="167"/>
        <end position="181"/>
    </location>
</feature>
<organism evidence="2">
    <name type="scientific">Skeletonema marinoi</name>
    <dbReference type="NCBI Taxonomy" id="267567"/>
    <lineage>
        <taxon>Eukaryota</taxon>
        <taxon>Sar</taxon>
        <taxon>Stramenopiles</taxon>
        <taxon>Ochrophyta</taxon>
        <taxon>Bacillariophyta</taxon>
        <taxon>Coscinodiscophyceae</taxon>
        <taxon>Thalassiosirophycidae</taxon>
        <taxon>Thalassiosirales</taxon>
        <taxon>Skeletonemataceae</taxon>
        <taxon>Skeletonema</taxon>
        <taxon>Skeletonema marinoi-dohrnii complex</taxon>
    </lineage>
</organism>
<feature type="compositionally biased region" description="Low complexity" evidence="1">
    <location>
        <begin position="373"/>
        <end position="400"/>
    </location>
</feature>
<feature type="compositionally biased region" description="Basic and acidic residues" evidence="1">
    <location>
        <begin position="96"/>
        <end position="117"/>
    </location>
</feature>
<feature type="compositionally biased region" description="Acidic residues" evidence="1">
    <location>
        <begin position="193"/>
        <end position="203"/>
    </location>
</feature>
<feature type="compositionally biased region" description="Basic and acidic residues" evidence="1">
    <location>
        <begin position="51"/>
        <end position="64"/>
    </location>
</feature>
<accession>A0A7S2PKD4</accession>
<feature type="region of interest" description="Disordered" evidence="1">
    <location>
        <begin position="368"/>
        <end position="418"/>
    </location>
</feature>
<dbReference type="EMBL" id="HBGZ01016239">
    <property type="protein sequence ID" value="CAD9604780.1"/>
    <property type="molecule type" value="Transcribed_RNA"/>
</dbReference>
<feature type="region of interest" description="Disordered" evidence="1">
    <location>
        <begin position="18"/>
        <end position="206"/>
    </location>
</feature>
<proteinExistence type="predicted"/>
<sequence>MATMMTLESNERVWDEILDLENSNRSGSPHKTSNSNVRMDMRSSSASRKSFTKDDTPLTKDDNATLHYSAGLLQRGDTAELPMKESSRPRKKDRRRNRDGTVSRRSATRESRSDRARSLSRGLGRSLSKLRSRSKSALRKTTTDKSKRKSKRKSDGNEQTLPPDPVSTHSADTTKISYSTPDRSTSDDNTINNDDDNDSVDSDTLDHDRGKELMKLFERQQEELKSEMSASIAKFDIEANYWKKKAKALKKKYEGEAATSVGKETDLRLLTSSVSELERKIKDNEKKSGEKIEDLENLLKALGEEKEELKRKANASSQQAFVLEQQVKDRDSSIAQLRHVMEKAEEDSESRIELLERQLDKLVEMKARRSDNLPTSPQIISTTSTTTSSISQTLTASQASYTSNAHTENSHESGDNDNSLEVKNLEALLVRILAEKDKLAFENENLRALVAQNEPSSKPVALANLRTYQLSCRNCIDQSFVGQTRDNVKQKVRDHFSEVWYVTKGMDVTVNTDETFMKSSFAQHVAGHCTNCQSSDEVVRWCVKNIKVEKISRKFFGGDTTPPTEKGKNFEF</sequence>
<dbReference type="AlphaFoldDB" id="A0A7S2PKD4"/>
<reference evidence="2" key="1">
    <citation type="submission" date="2021-01" db="EMBL/GenBank/DDBJ databases">
        <authorList>
            <person name="Corre E."/>
            <person name="Pelletier E."/>
            <person name="Niang G."/>
            <person name="Scheremetjew M."/>
            <person name="Finn R."/>
            <person name="Kale V."/>
            <person name="Holt S."/>
            <person name="Cochrane G."/>
            <person name="Meng A."/>
            <person name="Brown T."/>
            <person name="Cohen L."/>
        </authorList>
    </citation>
    <scope>NUCLEOTIDE SEQUENCE</scope>
    <source>
        <strain evidence="2">SM1012Den-03</strain>
    </source>
</reference>
<evidence type="ECO:0000313" key="2">
    <source>
        <dbReference type="EMBL" id="CAD9604780.1"/>
    </source>
</evidence>
<evidence type="ECO:0000256" key="1">
    <source>
        <dbReference type="SAM" id="MobiDB-lite"/>
    </source>
</evidence>
<gene>
    <name evidence="2" type="ORF">SMAR0320_LOCUS11629</name>
</gene>
<feature type="compositionally biased region" description="Polar residues" evidence="1">
    <location>
        <begin position="21"/>
        <end position="49"/>
    </location>
</feature>
<feature type="compositionally biased region" description="Basic residues" evidence="1">
    <location>
        <begin position="128"/>
        <end position="138"/>
    </location>
</feature>
<name>A0A7S2PKD4_9STRA</name>